<evidence type="ECO:0000256" key="7">
    <source>
        <dbReference type="SAM" id="MobiDB-lite"/>
    </source>
</evidence>
<evidence type="ECO:0000256" key="1">
    <source>
        <dbReference type="ARBA" id="ARBA00022723"/>
    </source>
</evidence>
<sequence length="758" mass="84985">MTEAQPKRQRRRPAVSCTLCRRRKQRCNRELPCNNCVRANREHCVYEDYPPLRTSTEPCVSEDPPLQPQPQSSKSSFVNTSTFYEDDSNISIRSPVASGPYSFTTLPGSSNSRTPGSEPSAASIAITTGQNSRAGLSRVPGTLSVVNEDHDTGPATSGAAELCHRKDQDDFFGRPQIRGRLVIHKSRLFGQSHWMNGCDSFRDIFDLFESYLRTNPSNVLMKMETCKTLARSIKSNSVPAWPTTPTMDLPPKELADKLLDCYLNTYETVYRVLHVPTFRKAYEALWMPGVRPDMSFLVQVKLVLALGVEAADDDTSLRDSAVRWVYEGQTWFSAPAFKSHLTLQSLQTKTLLLLAREKSSVGADLVWISAGSLLRTAVYMGLHRDPEDLPKKSLFATEMRRRVWNTILEVALQSSMTSGAPPLISLDDFNTRMPGNFDDEQLMSTDTGPKPDHTFTQVSVARALRKTFPIRLAVVKYLNDLHTHSRYEAMLPLDEELRAAYKGVCRALQQASKQPGGPGFQFAFRMVDLLMLRYISSLHIPWYENSIKDKTFEFSRRTLIDTLLKIWYSLFQPSSALLGLANSGENSTDPDCLQRLVVGRGCIFQAAIIIAAEARAQLQEQESLTTVRPDLLAIIFDTKKMCLESIKDGETNIKGYLFSSMICTLLKMIMRGVNEEDHAALLVKAAEEAMDTVLPILEEKAAQARSQDEADPLDPFSLITPADFGEEWDFMMPDAQFGLDDLGPMNGMFNDGSMQQPW</sequence>
<dbReference type="InterPro" id="IPR007219">
    <property type="entry name" value="XnlR_reg_dom"/>
</dbReference>
<gene>
    <name evidence="9" type="ORF">EDD36DRAFT_420555</name>
</gene>
<evidence type="ECO:0000256" key="3">
    <source>
        <dbReference type="ARBA" id="ARBA00023015"/>
    </source>
</evidence>
<dbReference type="EMBL" id="MU404356">
    <property type="protein sequence ID" value="KAI1611609.1"/>
    <property type="molecule type" value="Genomic_DNA"/>
</dbReference>
<dbReference type="GO" id="GO:0001228">
    <property type="term" value="F:DNA-binding transcription activator activity, RNA polymerase II-specific"/>
    <property type="evidence" value="ECO:0007669"/>
    <property type="project" value="TreeGrafter"/>
</dbReference>
<dbReference type="Proteomes" id="UP001203852">
    <property type="component" value="Unassembled WGS sequence"/>
</dbReference>
<keyword evidence="4" id="KW-0238">DNA-binding</keyword>
<evidence type="ECO:0000256" key="4">
    <source>
        <dbReference type="ARBA" id="ARBA00023125"/>
    </source>
</evidence>
<keyword evidence="6" id="KW-0539">Nucleus</keyword>
<keyword evidence="5" id="KW-0804">Transcription</keyword>
<dbReference type="CDD" id="cd00067">
    <property type="entry name" value="GAL4"/>
    <property type="match status" value="1"/>
</dbReference>
<evidence type="ECO:0000259" key="8">
    <source>
        <dbReference type="PROSITE" id="PS50048"/>
    </source>
</evidence>
<keyword evidence="3" id="KW-0805">Transcription regulation</keyword>
<protein>
    <recommendedName>
        <fullName evidence="8">Zn(2)-C6 fungal-type domain-containing protein</fullName>
    </recommendedName>
</protein>
<dbReference type="GO" id="GO:0005634">
    <property type="term" value="C:nucleus"/>
    <property type="evidence" value="ECO:0007669"/>
    <property type="project" value="TreeGrafter"/>
</dbReference>
<proteinExistence type="predicted"/>
<dbReference type="PANTHER" id="PTHR31944:SF131">
    <property type="entry name" value="HEME-RESPONSIVE ZINC FINGER TRANSCRIPTION FACTOR HAP1"/>
    <property type="match status" value="1"/>
</dbReference>
<dbReference type="Pfam" id="PF00172">
    <property type="entry name" value="Zn_clus"/>
    <property type="match status" value="1"/>
</dbReference>
<dbReference type="AlphaFoldDB" id="A0AAN6DRY6"/>
<dbReference type="PANTHER" id="PTHR31944">
    <property type="entry name" value="HEME-RESPONSIVE ZINC FINGER TRANSCRIPTION FACTOR HAP1"/>
    <property type="match status" value="1"/>
</dbReference>
<accession>A0AAN6DRY6</accession>
<evidence type="ECO:0000256" key="6">
    <source>
        <dbReference type="ARBA" id="ARBA00023242"/>
    </source>
</evidence>
<dbReference type="InterPro" id="IPR051430">
    <property type="entry name" value="Fungal_TF_Env_Response"/>
</dbReference>
<dbReference type="PROSITE" id="PS50048">
    <property type="entry name" value="ZN2_CY6_FUNGAL_2"/>
    <property type="match status" value="1"/>
</dbReference>
<evidence type="ECO:0000256" key="5">
    <source>
        <dbReference type="ARBA" id="ARBA00023163"/>
    </source>
</evidence>
<feature type="domain" description="Zn(2)-C6 fungal-type" evidence="8">
    <location>
        <begin position="16"/>
        <end position="46"/>
    </location>
</feature>
<dbReference type="SMART" id="SM00066">
    <property type="entry name" value="GAL4"/>
    <property type="match status" value="1"/>
</dbReference>
<dbReference type="SUPFAM" id="SSF57701">
    <property type="entry name" value="Zn2/Cys6 DNA-binding domain"/>
    <property type="match status" value="1"/>
</dbReference>
<evidence type="ECO:0000313" key="9">
    <source>
        <dbReference type="EMBL" id="KAI1611609.1"/>
    </source>
</evidence>
<keyword evidence="10" id="KW-1185">Reference proteome</keyword>
<keyword evidence="2" id="KW-0862">Zinc</keyword>
<dbReference type="Pfam" id="PF04082">
    <property type="entry name" value="Fungal_trans"/>
    <property type="match status" value="1"/>
</dbReference>
<evidence type="ECO:0000256" key="2">
    <source>
        <dbReference type="ARBA" id="ARBA00022833"/>
    </source>
</evidence>
<reference evidence="9" key="1">
    <citation type="journal article" date="2022" name="bioRxiv">
        <title>Deciphering the potential niche of two novel black yeast fungi from a biological soil crust based on their genomes, phenotypes, and melanin regulation.</title>
        <authorList>
            <consortium name="DOE Joint Genome Institute"/>
            <person name="Carr E.C."/>
            <person name="Barton Q."/>
            <person name="Grambo S."/>
            <person name="Sullivan M."/>
            <person name="Renfro C.M."/>
            <person name="Kuo A."/>
            <person name="Pangilinan J."/>
            <person name="Lipzen A."/>
            <person name="Keymanesh K."/>
            <person name="Savage E."/>
            <person name="Barry K."/>
            <person name="Grigoriev I.V."/>
            <person name="Riekhof W.R."/>
            <person name="Harris S.S."/>
        </authorList>
    </citation>
    <scope>NUCLEOTIDE SEQUENCE</scope>
    <source>
        <strain evidence="9">JF 03-4F</strain>
    </source>
</reference>
<dbReference type="GO" id="GO:0006351">
    <property type="term" value="P:DNA-templated transcription"/>
    <property type="evidence" value="ECO:0007669"/>
    <property type="project" value="InterPro"/>
</dbReference>
<dbReference type="InterPro" id="IPR001138">
    <property type="entry name" value="Zn2Cys6_DnaBD"/>
</dbReference>
<dbReference type="PROSITE" id="PS00463">
    <property type="entry name" value="ZN2_CY6_FUNGAL_1"/>
    <property type="match status" value="1"/>
</dbReference>
<organism evidence="9 10">
    <name type="scientific">Exophiala viscosa</name>
    <dbReference type="NCBI Taxonomy" id="2486360"/>
    <lineage>
        <taxon>Eukaryota</taxon>
        <taxon>Fungi</taxon>
        <taxon>Dikarya</taxon>
        <taxon>Ascomycota</taxon>
        <taxon>Pezizomycotina</taxon>
        <taxon>Eurotiomycetes</taxon>
        <taxon>Chaetothyriomycetidae</taxon>
        <taxon>Chaetothyriales</taxon>
        <taxon>Herpotrichiellaceae</taxon>
        <taxon>Exophiala</taxon>
    </lineage>
</organism>
<dbReference type="GO" id="GO:0000978">
    <property type="term" value="F:RNA polymerase II cis-regulatory region sequence-specific DNA binding"/>
    <property type="evidence" value="ECO:0007669"/>
    <property type="project" value="TreeGrafter"/>
</dbReference>
<dbReference type="CDD" id="cd12148">
    <property type="entry name" value="fungal_TF_MHR"/>
    <property type="match status" value="1"/>
</dbReference>
<keyword evidence="1" id="KW-0479">Metal-binding</keyword>
<dbReference type="Gene3D" id="4.10.240.10">
    <property type="entry name" value="Zn(2)-C6 fungal-type DNA-binding domain"/>
    <property type="match status" value="1"/>
</dbReference>
<evidence type="ECO:0000313" key="10">
    <source>
        <dbReference type="Proteomes" id="UP001203852"/>
    </source>
</evidence>
<feature type="region of interest" description="Disordered" evidence="7">
    <location>
        <begin position="55"/>
        <end position="77"/>
    </location>
</feature>
<dbReference type="InterPro" id="IPR036864">
    <property type="entry name" value="Zn2-C6_fun-type_DNA-bd_sf"/>
</dbReference>
<dbReference type="GO" id="GO:0008270">
    <property type="term" value="F:zinc ion binding"/>
    <property type="evidence" value="ECO:0007669"/>
    <property type="project" value="InterPro"/>
</dbReference>
<dbReference type="SMART" id="SM00906">
    <property type="entry name" value="Fungal_trans"/>
    <property type="match status" value="1"/>
</dbReference>
<name>A0AAN6DRY6_9EURO</name>
<comment type="caution">
    <text evidence="9">The sequence shown here is derived from an EMBL/GenBank/DDBJ whole genome shotgun (WGS) entry which is preliminary data.</text>
</comment>